<gene>
    <name evidence="2" type="ORF">HD592_000500</name>
</gene>
<dbReference type="NCBIfam" id="TIGR03919">
    <property type="entry name" value="T7SS_EccB"/>
    <property type="match status" value="1"/>
</dbReference>
<evidence type="ECO:0000313" key="2">
    <source>
        <dbReference type="EMBL" id="MBB6333935.1"/>
    </source>
</evidence>
<sequence>MPSNKDILEAERFNRRRLVTAFSSGTPGGKELEAPNSLRPILIGGVIAALILIVAAVMARFSPTLPQGWENSTMIVVKSTGARYYTIDGSLRPVTNVTSAKLLSEPGSYKTSSVSASTIEGLPRRSQVGITGIPDDVPSSSDLASDKWLSCALPSGTHTWVAGTLERTAIAGSTLVTNEGRQYLISGGTRYLLDTTGTLGPARALGLDQVAPVQVEAAWLDLFVKGSDLAPLSIEDAGLPAENMPERLASARIGTIIEVRNDADDGSPSRSYIVTGNGRIAALSSVARQMYELSDAYRSAGNPLTASLADIQDLGGTESFGPSDWPPTIDLEKVVDTESVPCANLVLTESGASTELLSMNALEATKAALGTSGTGTGSDATTMTKPSGTVTVRGGSGALVRASSGGTLGSVIFISDMGKAHSLGENPADSIARLSWTADDLVTIPSAWARLVEPGEDMTAEAVWNTVSVQ</sequence>
<dbReference type="PANTHER" id="PTHR40765:SF2">
    <property type="entry name" value="ESX-2 SECRETION SYSTEM ATPASE ECCB2"/>
    <property type="match status" value="1"/>
</dbReference>
<dbReference type="Pfam" id="PF05108">
    <property type="entry name" value="T7SS_ESX1_EccB"/>
    <property type="match status" value="1"/>
</dbReference>
<dbReference type="PANTHER" id="PTHR40765">
    <property type="entry name" value="ESX-2 SECRETION SYSTEM ATPASE ECCB2"/>
    <property type="match status" value="1"/>
</dbReference>
<organism evidence="2 3">
    <name type="scientific">Schaalia hyovaginalis</name>
    <dbReference type="NCBI Taxonomy" id="29316"/>
    <lineage>
        <taxon>Bacteria</taxon>
        <taxon>Bacillati</taxon>
        <taxon>Actinomycetota</taxon>
        <taxon>Actinomycetes</taxon>
        <taxon>Actinomycetales</taxon>
        <taxon>Actinomycetaceae</taxon>
        <taxon>Schaalia</taxon>
    </lineage>
</organism>
<dbReference type="InterPro" id="IPR044857">
    <property type="entry name" value="T7SS_EccB_R1"/>
</dbReference>
<keyword evidence="1" id="KW-1133">Transmembrane helix</keyword>
<feature type="transmembrane region" description="Helical" evidence="1">
    <location>
        <begin position="41"/>
        <end position="59"/>
    </location>
</feature>
<dbReference type="InterPro" id="IPR007795">
    <property type="entry name" value="T7SS_EccB"/>
</dbReference>
<dbReference type="Proteomes" id="UP000617426">
    <property type="component" value="Unassembled WGS sequence"/>
</dbReference>
<keyword evidence="1" id="KW-0812">Transmembrane</keyword>
<accession>A0A923IXA7</accession>
<dbReference type="Gene3D" id="3.30.2390.20">
    <property type="entry name" value="Type VII secretion system EccB, repeat 1 domain"/>
    <property type="match status" value="1"/>
</dbReference>
<dbReference type="GO" id="GO:0005576">
    <property type="term" value="C:extracellular region"/>
    <property type="evidence" value="ECO:0007669"/>
    <property type="project" value="TreeGrafter"/>
</dbReference>
<dbReference type="AlphaFoldDB" id="A0A923IXA7"/>
<comment type="caution">
    <text evidence="2">The sequence shown here is derived from an EMBL/GenBank/DDBJ whole genome shotgun (WGS) entry which is preliminary data.</text>
</comment>
<evidence type="ECO:0000313" key="3">
    <source>
        <dbReference type="Proteomes" id="UP000617426"/>
    </source>
</evidence>
<dbReference type="RefSeq" id="WP_184451628.1">
    <property type="nucleotide sequence ID" value="NZ_JACHMK010000001.1"/>
</dbReference>
<dbReference type="EMBL" id="JACHMK010000001">
    <property type="protein sequence ID" value="MBB6333935.1"/>
    <property type="molecule type" value="Genomic_DNA"/>
</dbReference>
<keyword evidence="3" id="KW-1185">Reference proteome</keyword>
<protein>
    <submittedName>
        <fullName evidence="2">Type VII secretion protein EccB</fullName>
    </submittedName>
</protein>
<evidence type="ECO:0000256" key="1">
    <source>
        <dbReference type="SAM" id="Phobius"/>
    </source>
</evidence>
<keyword evidence="1" id="KW-0472">Membrane</keyword>
<name>A0A923IXA7_9ACTO</name>
<proteinExistence type="predicted"/>
<reference evidence="2" key="1">
    <citation type="submission" date="2020-08" db="EMBL/GenBank/DDBJ databases">
        <title>Sequencing the genomes of 1000 actinobacteria strains.</title>
        <authorList>
            <person name="Klenk H.-P."/>
        </authorList>
    </citation>
    <scope>NUCLEOTIDE SEQUENCE</scope>
    <source>
        <strain evidence="2">DSM 10695</strain>
    </source>
</reference>